<dbReference type="InterPro" id="IPR012349">
    <property type="entry name" value="Split_barrel_FMN-bd"/>
</dbReference>
<sequence>MFSTPWSSVPGRFQRPRQTVGTSGHAVRVLGAVALTIVSVLAVCFGLLLVGMRWKLQPVLDAVRRFNKAVSNPRVLRAAGSTGSQTSLIRHAGRSSGRIYETPVDPIPTSNGFLIPLPYGSRSDWLRNVLTAGSATLVIRGECVDVEAPTIVATADVTDLMPRGKLRTLRLFGVTRCLRLQRVSPSE</sequence>
<evidence type="ECO:0000313" key="3">
    <source>
        <dbReference type="Proteomes" id="UP001060504"/>
    </source>
</evidence>
<dbReference type="Gene3D" id="2.30.110.10">
    <property type="entry name" value="Electron Transport, Fmn-binding Protein, Chain A"/>
    <property type="match status" value="1"/>
</dbReference>
<protein>
    <recommendedName>
        <fullName evidence="4">Nitroreductase family deazaflavin-dependent oxidoreductase</fullName>
    </recommendedName>
</protein>
<dbReference type="EMBL" id="BPRH01001431">
    <property type="protein sequence ID" value="GJF13347.1"/>
    <property type="molecule type" value="Genomic_DNA"/>
</dbReference>
<evidence type="ECO:0008006" key="4">
    <source>
        <dbReference type="Google" id="ProtNLM"/>
    </source>
</evidence>
<name>A0ABQ4V9X8_9MYCO</name>
<keyword evidence="1" id="KW-0472">Membrane</keyword>
<feature type="transmembrane region" description="Helical" evidence="1">
    <location>
        <begin position="29"/>
        <end position="50"/>
    </location>
</feature>
<evidence type="ECO:0000313" key="2">
    <source>
        <dbReference type="EMBL" id="GJF13347.1"/>
    </source>
</evidence>
<gene>
    <name evidence="2" type="ORF">NGTWS1702_13530</name>
</gene>
<accession>A0ABQ4V9X8</accession>
<organism evidence="2 3">
    <name type="scientific">Mycolicibacterium cyprinidarum</name>
    <dbReference type="NCBI Taxonomy" id="2860311"/>
    <lineage>
        <taxon>Bacteria</taxon>
        <taxon>Bacillati</taxon>
        <taxon>Actinomycetota</taxon>
        <taxon>Actinomycetes</taxon>
        <taxon>Mycobacteriales</taxon>
        <taxon>Mycobacteriaceae</taxon>
        <taxon>Mycolicibacterium</taxon>
    </lineage>
</organism>
<dbReference type="Proteomes" id="UP001060504">
    <property type="component" value="Unassembled WGS sequence"/>
</dbReference>
<keyword evidence="1" id="KW-1133">Transmembrane helix</keyword>
<keyword evidence="1" id="KW-0812">Transmembrane</keyword>
<evidence type="ECO:0000256" key="1">
    <source>
        <dbReference type="SAM" id="Phobius"/>
    </source>
</evidence>
<proteinExistence type="predicted"/>
<comment type="caution">
    <text evidence="2">The sequence shown here is derived from an EMBL/GenBank/DDBJ whole genome shotgun (WGS) entry which is preliminary data.</text>
</comment>
<reference evidence="2 3" key="1">
    <citation type="submission" date="2021-08" db="EMBL/GenBank/DDBJ databases">
        <title>Draft genome sequence of Mycolicibacterium sp. NGTWS1702 strain.</title>
        <authorList>
            <person name="Matsumoto M."/>
            <person name="Tang B.C.C."/>
            <person name="Machida Y."/>
            <person name="Matoyama H."/>
            <person name="Kishihara T."/>
            <person name="Sato S."/>
            <person name="Kondo I."/>
            <person name="Sano M."/>
            <person name="Kato G."/>
        </authorList>
    </citation>
    <scope>NUCLEOTIDE SEQUENCE [LARGE SCALE GENOMIC DNA]</scope>
    <source>
        <strain evidence="2 3">NGTWSNA01</strain>
    </source>
</reference>
<keyword evidence="3" id="KW-1185">Reference proteome</keyword>